<evidence type="ECO:0000313" key="2">
    <source>
        <dbReference type="EMBL" id="OAY48617.1"/>
    </source>
</evidence>
<organism evidence="2">
    <name type="scientific">Manihot esculenta</name>
    <name type="common">Cassava</name>
    <name type="synonym">Jatropha manihot</name>
    <dbReference type="NCBI Taxonomy" id="3983"/>
    <lineage>
        <taxon>Eukaryota</taxon>
        <taxon>Viridiplantae</taxon>
        <taxon>Streptophyta</taxon>
        <taxon>Embryophyta</taxon>
        <taxon>Tracheophyta</taxon>
        <taxon>Spermatophyta</taxon>
        <taxon>Magnoliopsida</taxon>
        <taxon>eudicotyledons</taxon>
        <taxon>Gunneridae</taxon>
        <taxon>Pentapetalae</taxon>
        <taxon>rosids</taxon>
        <taxon>fabids</taxon>
        <taxon>Malpighiales</taxon>
        <taxon>Euphorbiaceae</taxon>
        <taxon>Crotonoideae</taxon>
        <taxon>Manihoteae</taxon>
        <taxon>Manihot</taxon>
    </lineage>
</organism>
<accession>A0A2C9VRS5</accession>
<reference evidence="2" key="1">
    <citation type="submission" date="2016-02" db="EMBL/GenBank/DDBJ databases">
        <title>WGS assembly of Manihot esculenta.</title>
        <authorList>
            <person name="Bredeson J.V."/>
            <person name="Prochnik S.E."/>
            <person name="Lyons J.B."/>
            <person name="Schmutz J."/>
            <person name="Grimwood J."/>
            <person name="Vrebalov J."/>
            <person name="Bart R.S."/>
            <person name="Amuge T."/>
            <person name="Ferguson M.E."/>
            <person name="Green R."/>
            <person name="Putnam N."/>
            <person name="Stites J."/>
            <person name="Rounsley S."/>
            <person name="Rokhsar D.S."/>
        </authorList>
    </citation>
    <scope>NUCLEOTIDE SEQUENCE [LARGE SCALE GENOMIC DNA]</scope>
    <source>
        <tissue evidence="2">Leaf</tissue>
    </source>
</reference>
<dbReference type="AlphaFoldDB" id="A0A2C9VRS5"/>
<name>A0A2C9VRS5_MANES</name>
<dbReference type="STRING" id="3983.A0A2C9VRS5"/>
<proteinExistence type="inferred from homology"/>
<evidence type="ECO:0000256" key="1">
    <source>
        <dbReference type="ARBA" id="ARBA00010574"/>
    </source>
</evidence>
<dbReference type="SUPFAM" id="SSF81301">
    <property type="entry name" value="Nucleotidyltransferase"/>
    <property type="match status" value="1"/>
</dbReference>
<dbReference type="PANTHER" id="PTHR21043">
    <property type="entry name" value="IOJAP SUPERFAMILY ORTHOLOG"/>
    <property type="match status" value="1"/>
</dbReference>
<dbReference type="GO" id="GO:0017148">
    <property type="term" value="P:negative regulation of translation"/>
    <property type="evidence" value="ECO:0000318"/>
    <property type="project" value="GO_Central"/>
</dbReference>
<dbReference type="PANTHER" id="PTHR21043:SF2">
    <property type="entry name" value="PROTEIN IOJAP, CHLOROPLASTIC"/>
    <property type="match status" value="1"/>
</dbReference>
<dbReference type="GO" id="GO:0090071">
    <property type="term" value="P:negative regulation of ribosome biogenesis"/>
    <property type="evidence" value="ECO:0000318"/>
    <property type="project" value="GO_Central"/>
</dbReference>
<dbReference type="EMBL" id="CM004392">
    <property type="protein sequence ID" value="OAY48617.1"/>
    <property type="molecule type" value="Genomic_DNA"/>
</dbReference>
<comment type="similarity">
    <text evidence="1">Belongs to the Iojap/RsfS family.</text>
</comment>
<protein>
    <submittedName>
        <fullName evidence="2">Uncharacterized protein</fullName>
    </submittedName>
</protein>
<dbReference type="InterPro" id="IPR004394">
    <property type="entry name" value="Iojap/RsfS/C7orf30"/>
</dbReference>
<sequence>MAKVSSEVKAADIGILFVKPLAYWTRFFLSLQQHFSRPRIDAIASESWYRYRTCMSKIRDLAEKTYGKVPSGTQNLAHGRCWILAGDVVIHIFLPRQRAFYNLEEFYGNASPIELPLENQPPFRSENGHKKPVFMAG</sequence>
<dbReference type="InterPro" id="IPR043519">
    <property type="entry name" value="NT_sf"/>
</dbReference>
<gene>
    <name evidence="2" type="ORF">MANES_06G172000</name>
</gene>
<dbReference type="GO" id="GO:0043023">
    <property type="term" value="F:ribosomal large subunit binding"/>
    <property type="evidence" value="ECO:0000318"/>
    <property type="project" value="GO_Central"/>
</dbReference>
<dbReference type="Pfam" id="PF02410">
    <property type="entry name" value="RsfS"/>
    <property type="match status" value="1"/>
</dbReference>
<dbReference type="Gene3D" id="3.30.460.10">
    <property type="entry name" value="Beta Polymerase, domain 2"/>
    <property type="match status" value="1"/>
</dbReference>